<evidence type="ECO:0000313" key="2">
    <source>
        <dbReference type="EMBL" id="KAF9519536.1"/>
    </source>
</evidence>
<sequence length="251" mass="27391">MHVRQSPAFQGDPSLAASAPDHSHQTIRKDPEGVLSLVIIISGESSNDELDRVSTLQFFFVETTENAIKTETEVQATNAGETSIRNLQNQEMHNEALRSSTEARSPSTSVSGEDVAMHSPMRCVNLAPFLVPIILPDKEGSWTLFIPNLVHLGTTHPPHPGAPGAPLSPEQQQIPMNARQQVLIVGAHQQQQRHPSLCTAHQPQPTIPTKLRSSIRGAVTVARGSQQQAAHPPCLTPYRRHVRLVHDNDAS</sequence>
<keyword evidence="3" id="KW-1185">Reference proteome</keyword>
<organism evidence="2 3">
    <name type="scientific">Hydnum rufescens UP504</name>
    <dbReference type="NCBI Taxonomy" id="1448309"/>
    <lineage>
        <taxon>Eukaryota</taxon>
        <taxon>Fungi</taxon>
        <taxon>Dikarya</taxon>
        <taxon>Basidiomycota</taxon>
        <taxon>Agaricomycotina</taxon>
        <taxon>Agaricomycetes</taxon>
        <taxon>Cantharellales</taxon>
        <taxon>Hydnaceae</taxon>
        <taxon>Hydnum</taxon>
    </lineage>
</organism>
<feature type="region of interest" description="Disordered" evidence="1">
    <location>
        <begin position="1"/>
        <end position="29"/>
    </location>
</feature>
<name>A0A9P6B8E9_9AGAM</name>
<comment type="caution">
    <text evidence="2">The sequence shown here is derived from an EMBL/GenBank/DDBJ whole genome shotgun (WGS) entry which is preliminary data.</text>
</comment>
<feature type="compositionally biased region" description="Polar residues" evidence="1">
    <location>
        <begin position="93"/>
        <end position="111"/>
    </location>
</feature>
<protein>
    <submittedName>
        <fullName evidence="2">Uncharacterized protein</fullName>
    </submittedName>
</protein>
<accession>A0A9P6B8E9</accession>
<dbReference type="AlphaFoldDB" id="A0A9P6B8E9"/>
<reference evidence="2" key="1">
    <citation type="journal article" date="2020" name="Nat. Commun.">
        <title>Large-scale genome sequencing of mycorrhizal fungi provides insights into the early evolution of symbiotic traits.</title>
        <authorList>
            <person name="Miyauchi S."/>
            <person name="Kiss E."/>
            <person name="Kuo A."/>
            <person name="Drula E."/>
            <person name="Kohler A."/>
            <person name="Sanchez-Garcia M."/>
            <person name="Morin E."/>
            <person name="Andreopoulos B."/>
            <person name="Barry K.W."/>
            <person name="Bonito G."/>
            <person name="Buee M."/>
            <person name="Carver A."/>
            <person name="Chen C."/>
            <person name="Cichocki N."/>
            <person name="Clum A."/>
            <person name="Culley D."/>
            <person name="Crous P.W."/>
            <person name="Fauchery L."/>
            <person name="Girlanda M."/>
            <person name="Hayes R.D."/>
            <person name="Keri Z."/>
            <person name="LaButti K."/>
            <person name="Lipzen A."/>
            <person name="Lombard V."/>
            <person name="Magnuson J."/>
            <person name="Maillard F."/>
            <person name="Murat C."/>
            <person name="Nolan M."/>
            <person name="Ohm R.A."/>
            <person name="Pangilinan J."/>
            <person name="Pereira M.F."/>
            <person name="Perotto S."/>
            <person name="Peter M."/>
            <person name="Pfister S."/>
            <person name="Riley R."/>
            <person name="Sitrit Y."/>
            <person name="Stielow J.B."/>
            <person name="Szollosi G."/>
            <person name="Zifcakova L."/>
            <person name="Stursova M."/>
            <person name="Spatafora J.W."/>
            <person name="Tedersoo L."/>
            <person name="Vaario L.M."/>
            <person name="Yamada A."/>
            <person name="Yan M."/>
            <person name="Wang P."/>
            <person name="Xu J."/>
            <person name="Bruns T."/>
            <person name="Baldrian P."/>
            <person name="Vilgalys R."/>
            <person name="Dunand C."/>
            <person name="Henrissat B."/>
            <person name="Grigoriev I.V."/>
            <person name="Hibbett D."/>
            <person name="Nagy L.G."/>
            <person name="Martin F.M."/>
        </authorList>
    </citation>
    <scope>NUCLEOTIDE SEQUENCE</scope>
    <source>
        <strain evidence="2">UP504</strain>
    </source>
</reference>
<dbReference type="EMBL" id="MU128917">
    <property type="protein sequence ID" value="KAF9519536.1"/>
    <property type="molecule type" value="Genomic_DNA"/>
</dbReference>
<evidence type="ECO:0000256" key="1">
    <source>
        <dbReference type="SAM" id="MobiDB-lite"/>
    </source>
</evidence>
<feature type="region of interest" description="Disordered" evidence="1">
    <location>
        <begin position="93"/>
        <end position="114"/>
    </location>
</feature>
<evidence type="ECO:0000313" key="3">
    <source>
        <dbReference type="Proteomes" id="UP000886523"/>
    </source>
</evidence>
<dbReference type="Proteomes" id="UP000886523">
    <property type="component" value="Unassembled WGS sequence"/>
</dbReference>
<proteinExistence type="predicted"/>
<gene>
    <name evidence="2" type="ORF">BS47DRAFT_1388091</name>
</gene>